<dbReference type="AlphaFoldDB" id="A0AAJ1FGX4"/>
<name>A0AAJ1FGX4_9BACT</name>
<comment type="caution">
    <text evidence="2">The sequence shown here is derived from an EMBL/GenBank/DDBJ whole genome shotgun (WGS) entry which is preliminary data.</text>
</comment>
<feature type="transmembrane region" description="Helical" evidence="1">
    <location>
        <begin position="58"/>
        <end position="77"/>
    </location>
</feature>
<keyword evidence="1" id="KW-1133">Transmembrane helix</keyword>
<dbReference type="Proteomes" id="UP001205035">
    <property type="component" value="Unassembled WGS sequence"/>
</dbReference>
<accession>A0AAJ1FGX4</accession>
<evidence type="ECO:0000256" key="1">
    <source>
        <dbReference type="SAM" id="Phobius"/>
    </source>
</evidence>
<keyword evidence="1" id="KW-0812">Transmembrane</keyword>
<organism evidence="2 3">
    <name type="scientific">Alistipes onderdonkii</name>
    <dbReference type="NCBI Taxonomy" id="328813"/>
    <lineage>
        <taxon>Bacteria</taxon>
        <taxon>Pseudomonadati</taxon>
        <taxon>Bacteroidota</taxon>
        <taxon>Bacteroidia</taxon>
        <taxon>Bacteroidales</taxon>
        <taxon>Rikenellaceae</taxon>
        <taxon>Alistipes</taxon>
    </lineage>
</organism>
<dbReference type="EMBL" id="JANGBQ010000010">
    <property type="protein sequence ID" value="MCQ5082985.1"/>
    <property type="molecule type" value="Genomic_DNA"/>
</dbReference>
<proteinExistence type="predicted"/>
<protein>
    <recommendedName>
        <fullName evidence="4">Acyltransferase 3 domain-containing protein</fullName>
    </recommendedName>
</protein>
<reference evidence="2" key="1">
    <citation type="submission" date="2022-06" db="EMBL/GenBank/DDBJ databases">
        <title>Isolation of gut microbiota from human fecal samples.</title>
        <authorList>
            <person name="Pamer E.G."/>
            <person name="Barat B."/>
            <person name="Waligurski E."/>
            <person name="Medina S."/>
            <person name="Paddock L."/>
            <person name="Mostad J."/>
        </authorList>
    </citation>
    <scope>NUCLEOTIDE SEQUENCE</scope>
    <source>
        <strain evidence="2">DFI.6.22</strain>
    </source>
</reference>
<sequence length="79" mass="9172">MGMMLFGLELLLALSVYLQAFFQIGRSWWWYETLLCFSLSFGLIALCCFFFGKTSRIMLWIAPQSYAAYLVHIFVILGL</sequence>
<keyword evidence="1" id="KW-0472">Membrane</keyword>
<evidence type="ECO:0000313" key="3">
    <source>
        <dbReference type="Proteomes" id="UP001205035"/>
    </source>
</evidence>
<evidence type="ECO:0000313" key="2">
    <source>
        <dbReference type="EMBL" id="MCQ5082985.1"/>
    </source>
</evidence>
<dbReference type="RefSeq" id="WP_022332656.1">
    <property type="nucleotide sequence ID" value="NZ_JANGBQ010000010.1"/>
</dbReference>
<gene>
    <name evidence="2" type="ORF">NE651_08780</name>
</gene>
<evidence type="ECO:0008006" key="4">
    <source>
        <dbReference type="Google" id="ProtNLM"/>
    </source>
</evidence>
<feature type="transmembrane region" description="Helical" evidence="1">
    <location>
        <begin position="30"/>
        <end position="51"/>
    </location>
</feature>